<feature type="compositionally biased region" description="Low complexity" evidence="1">
    <location>
        <begin position="118"/>
        <end position="133"/>
    </location>
</feature>
<feature type="compositionally biased region" description="Polar residues" evidence="1">
    <location>
        <begin position="23"/>
        <end position="39"/>
    </location>
</feature>
<feature type="compositionally biased region" description="Polar residues" evidence="1">
    <location>
        <begin position="78"/>
        <end position="110"/>
    </location>
</feature>
<dbReference type="AlphaFoldDB" id="A0A4Q2CXY0"/>
<gene>
    <name evidence="2" type="ORF">EST38_g14232</name>
</gene>
<reference evidence="2 3" key="1">
    <citation type="submission" date="2019-01" db="EMBL/GenBank/DDBJ databases">
        <title>Draft genome sequence of Psathyrella aberdarensis IHI B618.</title>
        <authorList>
            <person name="Buettner E."/>
            <person name="Kellner H."/>
        </authorList>
    </citation>
    <scope>NUCLEOTIDE SEQUENCE [LARGE SCALE GENOMIC DNA]</scope>
    <source>
        <strain evidence="2 3">IHI B618</strain>
    </source>
</reference>
<organism evidence="2 3">
    <name type="scientific">Candolleomyces aberdarensis</name>
    <dbReference type="NCBI Taxonomy" id="2316362"/>
    <lineage>
        <taxon>Eukaryota</taxon>
        <taxon>Fungi</taxon>
        <taxon>Dikarya</taxon>
        <taxon>Basidiomycota</taxon>
        <taxon>Agaricomycotina</taxon>
        <taxon>Agaricomycetes</taxon>
        <taxon>Agaricomycetidae</taxon>
        <taxon>Agaricales</taxon>
        <taxon>Agaricineae</taxon>
        <taxon>Psathyrellaceae</taxon>
        <taxon>Candolleomyces</taxon>
    </lineage>
</organism>
<evidence type="ECO:0000256" key="1">
    <source>
        <dbReference type="SAM" id="MobiDB-lite"/>
    </source>
</evidence>
<feature type="compositionally biased region" description="Polar residues" evidence="1">
    <location>
        <begin position="49"/>
        <end position="72"/>
    </location>
</feature>
<accession>A0A4Q2CXY0</accession>
<feature type="region of interest" description="Disordered" evidence="1">
    <location>
        <begin position="1"/>
        <end position="145"/>
    </location>
</feature>
<proteinExistence type="predicted"/>
<protein>
    <submittedName>
        <fullName evidence="2">Uncharacterized protein</fullName>
    </submittedName>
</protein>
<evidence type="ECO:0000313" key="3">
    <source>
        <dbReference type="Proteomes" id="UP000290288"/>
    </source>
</evidence>
<dbReference type="OrthoDB" id="10568504at2759"/>
<dbReference type="EMBL" id="SDEE01001740">
    <property type="protein sequence ID" value="RXW11623.1"/>
    <property type="molecule type" value="Genomic_DNA"/>
</dbReference>
<keyword evidence="3" id="KW-1185">Reference proteome</keyword>
<evidence type="ECO:0000313" key="2">
    <source>
        <dbReference type="EMBL" id="RXW11623.1"/>
    </source>
</evidence>
<name>A0A4Q2CXY0_9AGAR</name>
<comment type="caution">
    <text evidence="2">The sequence shown here is derived from an EMBL/GenBank/DDBJ whole genome shotgun (WGS) entry which is preliminary data.</text>
</comment>
<sequence>MPLNLKWPKFPPRFSSIFLKDPSGNSASERSTPVDSIPNQGVGLLTPHDPSTLSLPQDSMPQLSKHPSTNETNRAESLRSSGLVASTSSPVANAQLSESSIRPATSGGETTTRDPRDQVLSSHSTQTLSQTRLPSEFLTEDGPGSQSILAGARDFQMGDLKLVYAPNATHVSTVNEVLIQHNAVNAGA</sequence>
<dbReference type="Proteomes" id="UP000290288">
    <property type="component" value="Unassembled WGS sequence"/>
</dbReference>